<proteinExistence type="predicted"/>
<sequence length="36" mass="4228">MLPLKHISQIIPPPLNSRCKCSYTTNRFPSQLWMLL</sequence>
<reference evidence="1" key="1">
    <citation type="submission" date="2018-02" db="EMBL/GenBank/DDBJ databases">
        <title>Rhizophora mucronata_Transcriptome.</title>
        <authorList>
            <person name="Meera S.P."/>
            <person name="Sreeshan A."/>
            <person name="Augustine A."/>
        </authorList>
    </citation>
    <scope>NUCLEOTIDE SEQUENCE</scope>
    <source>
        <tissue evidence="1">Leaf</tissue>
    </source>
</reference>
<accession>A0A2P2NLR1</accession>
<dbReference type="EMBL" id="GGEC01062963">
    <property type="protein sequence ID" value="MBX43447.1"/>
    <property type="molecule type" value="Transcribed_RNA"/>
</dbReference>
<organism evidence="1">
    <name type="scientific">Rhizophora mucronata</name>
    <name type="common">Asiatic mangrove</name>
    <dbReference type="NCBI Taxonomy" id="61149"/>
    <lineage>
        <taxon>Eukaryota</taxon>
        <taxon>Viridiplantae</taxon>
        <taxon>Streptophyta</taxon>
        <taxon>Embryophyta</taxon>
        <taxon>Tracheophyta</taxon>
        <taxon>Spermatophyta</taxon>
        <taxon>Magnoliopsida</taxon>
        <taxon>eudicotyledons</taxon>
        <taxon>Gunneridae</taxon>
        <taxon>Pentapetalae</taxon>
        <taxon>rosids</taxon>
        <taxon>fabids</taxon>
        <taxon>Malpighiales</taxon>
        <taxon>Rhizophoraceae</taxon>
        <taxon>Rhizophora</taxon>
    </lineage>
</organism>
<protein>
    <submittedName>
        <fullName evidence="1">Uncharacterized protein</fullName>
    </submittedName>
</protein>
<evidence type="ECO:0000313" key="1">
    <source>
        <dbReference type="EMBL" id="MBX43447.1"/>
    </source>
</evidence>
<name>A0A2P2NLR1_RHIMU</name>
<dbReference type="AlphaFoldDB" id="A0A2P2NLR1"/>